<dbReference type="OrthoDB" id="9803224at2"/>
<keyword evidence="13" id="KW-1185">Reference proteome</keyword>
<dbReference type="AlphaFoldDB" id="A0A4R2LFF6"/>
<dbReference type="InterPro" id="IPR003448">
    <property type="entry name" value="Mopterin_biosynth_MoaE"/>
</dbReference>
<sequence length="148" mass="16573">MRIELHATAFDPWAVLAQHVATAAHLRGRGGALATFVGTMRDRNDGDHVQGMRLEHYPGMTERELERIAGEAAARWPLLDVVLLHRFGELQPDDPIVLVAVWSEHRAAAFDACRFIMEALKSRAPFWKKERLAHGERWVTTNTPGTAG</sequence>
<evidence type="ECO:0000256" key="3">
    <source>
        <dbReference type="ARBA" id="ARBA00011950"/>
    </source>
</evidence>
<evidence type="ECO:0000256" key="11">
    <source>
        <dbReference type="ARBA" id="ARBA00049878"/>
    </source>
</evidence>
<dbReference type="EC" id="2.8.1.12" evidence="3"/>
<evidence type="ECO:0000256" key="5">
    <source>
        <dbReference type="ARBA" id="ARBA00023150"/>
    </source>
</evidence>
<gene>
    <name evidence="12" type="ORF">EV699_102112</name>
</gene>
<evidence type="ECO:0000256" key="8">
    <source>
        <dbReference type="ARBA" id="ARBA00030407"/>
    </source>
</evidence>
<dbReference type="InterPro" id="IPR036563">
    <property type="entry name" value="MoaE_sf"/>
</dbReference>
<evidence type="ECO:0000256" key="10">
    <source>
        <dbReference type="ARBA" id="ARBA00032474"/>
    </source>
</evidence>
<dbReference type="Gene3D" id="3.90.1170.40">
    <property type="entry name" value="Molybdopterin biosynthesis MoaE subunit"/>
    <property type="match status" value="1"/>
</dbReference>
<evidence type="ECO:0000256" key="1">
    <source>
        <dbReference type="ARBA" id="ARBA00005046"/>
    </source>
</evidence>
<comment type="catalytic activity">
    <reaction evidence="11">
        <text>2 [molybdopterin-synthase sulfur-carrier protein]-C-terminal-Gly-aminoethanethioate + cyclic pyranopterin phosphate + H2O = molybdopterin + 2 [molybdopterin-synthase sulfur-carrier protein]-C-terminal Gly-Gly + 2 H(+)</text>
        <dbReference type="Rhea" id="RHEA:26333"/>
        <dbReference type="Rhea" id="RHEA-COMP:12202"/>
        <dbReference type="Rhea" id="RHEA-COMP:19907"/>
        <dbReference type="ChEBI" id="CHEBI:15377"/>
        <dbReference type="ChEBI" id="CHEBI:15378"/>
        <dbReference type="ChEBI" id="CHEBI:58698"/>
        <dbReference type="ChEBI" id="CHEBI:59648"/>
        <dbReference type="ChEBI" id="CHEBI:90778"/>
        <dbReference type="ChEBI" id="CHEBI:232372"/>
        <dbReference type="EC" id="2.8.1.12"/>
    </reaction>
</comment>
<dbReference type="GO" id="GO:0006777">
    <property type="term" value="P:Mo-molybdopterin cofactor biosynthetic process"/>
    <property type="evidence" value="ECO:0007669"/>
    <property type="project" value="UniProtKB-KW"/>
</dbReference>
<dbReference type="Pfam" id="PF02391">
    <property type="entry name" value="MoaE"/>
    <property type="match status" value="1"/>
</dbReference>
<dbReference type="UniPathway" id="UPA00344"/>
<comment type="pathway">
    <text evidence="1">Cofactor biosynthesis; molybdopterin biosynthesis.</text>
</comment>
<dbReference type="Proteomes" id="UP000295765">
    <property type="component" value="Unassembled WGS sequence"/>
</dbReference>
<protein>
    <recommendedName>
        <fullName evidence="4">Molybdopterin synthase catalytic subunit</fullName>
        <ecNumber evidence="3">2.8.1.12</ecNumber>
    </recommendedName>
    <alternativeName>
        <fullName evidence="9">MPT synthase subunit 2</fullName>
    </alternativeName>
    <alternativeName>
        <fullName evidence="7">Molybdenum cofactor biosynthesis protein E</fullName>
    </alternativeName>
    <alternativeName>
        <fullName evidence="8">Molybdopterin-converting factor large subunit</fullName>
    </alternativeName>
    <alternativeName>
        <fullName evidence="10">Molybdopterin-converting factor subunit 2</fullName>
    </alternativeName>
</protein>
<dbReference type="GO" id="GO:0030366">
    <property type="term" value="F:molybdopterin synthase activity"/>
    <property type="evidence" value="ECO:0007669"/>
    <property type="project" value="UniProtKB-EC"/>
</dbReference>
<evidence type="ECO:0000256" key="4">
    <source>
        <dbReference type="ARBA" id="ARBA00013858"/>
    </source>
</evidence>
<evidence type="ECO:0000256" key="2">
    <source>
        <dbReference type="ARBA" id="ARBA00005426"/>
    </source>
</evidence>
<dbReference type="CDD" id="cd00756">
    <property type="entry name" value="MoaE"/>
    <property type="match status" value="1"/>
</dbReference>
<dbReference type="PANTHER" id="PTHR23404">
    <property type="entry name" value="MOLYBDOPTERIN SYNTHASE RELATED"/>
    <property type="match status" value="1"/>
</dbReference>
<evidence type="ECO:0000256" key="7">
    <source>
        <dbReference type="ARBA" id="ARBA00029745"/>
    </source>
</evidence>
<evidence type="ECO:0000313" key="12">
    <source>
        <dbReference type="EMBL" id="TCO83414.1"/>
    </source>
</evidence>
<keyword evidence="5" id="KW-0501">Molybdenum cofactor biosynthesis</keyword>
<comment type="subunit">
    <text evidence="6">Heterotetramer of 2 MoaD subunits and 2 MoaE subunits. Also stable as homodimer. The enzyme changes between these two forms during catalysis.</text>
</comment>
<evidence type="ECO:0000256" key="6">
    <source>
        <dbReference type="ARBA" id="ARBA00026066"/>
    </source>
</evidence>
<evidence type="ECO:0000256" key="9">
    <source>
        <dbReference type="ARBA" id="ARBA00030781"/>
    </source>
</evidence>
<dbReference type="RefSeq" id="WP_132538323.1">
    <property type="nucleotide sequence ID" value="NZ_SLWY01000002.1"/>
</dbReference>
<organism evidence="12 13">
    <name type="scientific">Plasticicumulans lactativorans</name>
    <dbReference type="NCBI Taxonomy" id="1133106"/>
    <lineage>
        <taxon>Bacteria</taxon>
        <taxon>Pseudomonadati</taxon>
        <taxon>Pseudomonadota</taxon>
        <taxon>Gammaproteobacteria</taxon>
        <taxon>Candidatus Competibacteraceae</taxon>
        <taxon>Plasticicumulans</taxon>
    </lineage>
</organism>
<proteinExistence type="inferred from homology"/>
<name>A0A4R2LFF6_9GAMM</name>
<dbReference type="EMBL" id="SLWY01000002">
    <property type="protein sequence ID" value="TCO83414.1"/>
    <property type="molecule type" value="Genomic_DNA"/>
</dbReference>
<reference evidence="12 13" key="1">
    <citation type="submission" date="2019-03" db="EMBL/GenBank/DDBJ databases">
        <title>Genomic Encyclopedia of Type Strains, Phase IV (KMG-IV): sequencing the most valuable type-strain genomes for metagenomic binning, comparative biology and taxonomic classification.</title>
        <authorList>
            <person name="Goeker M."/>
        </authorList>
    </citation>
    <scope>NUCLEOTIDE SEQUENCE [LARGE SCALE GENOMIC DNA]</scope>
    <source>
        <strain evidence="12 13">DSM 25287</strain>
    </source>
</reference>
<dbReference type="SUPFAM" id="SSF54690">
    <property type="entry name" value="Molybdopterin synthase subunit MoaE"/>
    <property type="match status" value="1"/>
</dbReference>
<evidence type="ECO:0000313" key="13">
    <source>
        <dbReference type="Proteomes" id="UP000295765"/>
    </source>
</evidence>
<accession>A0A4R2LFF6</accession>
<comment type="similarity">
    <text evidence="2">Belongs to the MoaE family.</text>
</comment>
<comment type="caution">
    <text evidence="12">The sequence shown here is derived from an EMBL/GenBank/DDBJ whole genome shotgun (WGS) entry which is preliminary data.</text>
</comment>